<dbReference type="RefSeq" id="WP_269877609.1">
    <property type="nucleotide sequence ID" value="NZ_JAPZVM010000004.1"/>
</dbReference>
<feature type="signal peptide" evidence="1">
    <location>
        <begin position="1"/>
        <end position="21"/>
    </location>
</feature>
<dbReference type="Proteomes" id="UP001141933">
    <property type="component" value="Unassembled WGS sequence"/>
</dbReference>
<evidence type="ECO:0000313" key="2">
    <source>
        <dbReference type="EMBL" id="MCZ8372410.1"/>
    </source>
</evidence>
<evidence type="ECO:0000313" key="3">
    <source>
        <dbReference type="Proteomes" id="UP001141933"/>
    </source>
</evidence>
<keyword evidence="1" id="KW-0732">Signal</keyword>
<dbReference type="EMBL" id="JAPZVM010000004">
    <property type="protein sequence ID" value="MCZ8372410.1"/>
    <property type="molecule type" value="Genomic_DNA"/>
</dbReference>
<keyword evidence="3" id="KW-1185">Reference proteome</keyword>
<proteinExistence type="predicted"/>
<organism evidence="2 3">
    <name type="scientific">Phocaeicola acetigenes</name>
    <dbReference type="NCBI Taxonomy" id="3016083"/>
    <lineage>
        <taxon>Bacteria</taxon>
        <taxon>Pseudomonadati</taxon>
        <taxon>Bacteroidota</taxon>
        <taxon>Bacteroidia</taxon>
        <taxon>Bacteroidales</taxon>
        <taxon>Bacteroidaceae</taxon>
        <taxon>Phocaeicola</taxon>
    </lineage>
</organism>
<protein>
    <recommendedName>
        <fullName evidence="4">Tetratricopeptide repeat protein</fullName>
    </recommendedName>
</protein>
<reference evidence="2" key="1">
    <citation type="submission" date="2022-12" db="EMBL/GenBank/DDBJ databases">
        <title>Phocaeicola acetigenes sp. nov., isolated feces from a healthy human.</title>
        <authorList>
            <person name="Do H."/>
            <person name="Ha Y.B."/>
            <person name="Kim J.-S."/>
            <person name="Suh M.K."/>
            <person name="Kim H.S."/>
            <person name="Lee J.-S."/>
        </authorList>
    </citation>
    <scope>NUCLEOTIDE SEQUENCE</scope>
    <source>
        <strain evidence="2">KGMB11183</strain>
    </source>
</reference>
<name>A0ABT4PH73_9BACT</name>
<accession>A0ABT4PH73</accession>
<evidence type="ECO:0008006" key="4">
    <source>
        <dbReference type="Google" id="ProtNLM"/>
    </source>
</evidence>
<evidence type="ECO:0000256" key="1">
    <source>
        <dbReference type="SAM" id="SignalP"/>
    </source>
</evidence>
<feature type="chain" id="PRO_5045840111" description="Tetratricopeptide repeat protein" evidence="1">
    <location>
        <begin position="22"/>
        <end position="523"/>
    </location>
</feature>
<sequence>MKYVFCVLFLIGLLFPLAGQAQYISCVRDEGADRIENLNGDKGYLLLAKRNDLVVVVTNARKYEVYPSPERPDGYYEYRIIVDADETFQPKVEVSKRGSVYKTDFLETVKSDFLIAFRLEEVMIPIRMDAQESVQNVHFNETEAALEFTSSIKGLQVHCHPDLKAVITSKKHDKDVNITIITVTFPLDVIRRAKERVEEANKAFVAQDVKINEAKEQLPDAEWDTLDVLDLRRAQRESELQELTAVDVFAEGTNHLPISVADLGPRDKKCYVVLPLVIEKNIFVTECSQFMDLGTQLFNNRKYKEARDAYESAFKAEDVVPNMRMAIRESIGQCDSCMLYDDLAARTYKKILELKKEGTATQEEVSNYASALIDFFSKINNYNPCDYYRRQIDNLQKQLNRLPLKIKFRVVEWKTLNEGDYIPGVEFWAYHGDTPISSNMFSTDKKFQKVLEKNGTSFQQIGVTDENGIVELELDREKLPKGFLFRPDKEKNIKIKYMTMEELMRQARGTFMEKQFRLKMFVK</sequence>
<gene>
    <name evidence="2" type="ORF">O6P32_06760</name>
</gene>
<comment type="caution">
    <text evidence="2">The sequence shown here is derived from an EMBL/GenBank/DDBJ whole genome shotgun (WGS) entry which is preliminary data.</text>
</comment>